<dbReference type="AlphaFoldDB" id="A0A2U3B9U0"/>
<gene>
    <name evidence="2" type="ORF">DI392_08675</name>
</gene>
<dbReference type="EMBL" id="QFWT01000004">
    <property type="protein sequence ID" value="PWI33533.1"/>
    <property type="molecule type" value="Genomic_DNA"/>
</dbReference>
<dbReference type="InterPro" id="IPR009061">
    <property type="entry name" value="DNA-bd_dom_put_sf"/>
</dbReference>
<feature type="domain" description="Helix-turn-helix" evidence="1">
    <location>
        <begin position="12"/>
        <end position="64"/>
    </location>
</feature>
<sequence length="66" mass="7777">MNTLHTEYPNPLYTTTEAARFLRLKTQTLAKWRCTGKHPELHWIKVGSKILYSQESISAFLEKNQR</sequence>
<reference evidence="2 3" key="1">
    <citation type="submission" date="2018-05" db="EMBL/GenBank/DDBJ databases">
        <title>Vibrio limimaris sp. nov., isolated from marine sediment.</title>
        <authorList>
            <person name="Li C.-M."/>
        </authorList>
    </citation>
    <scope>NUCLEOTIDE SEQUENCE [LARGE SCALE GENOMIC DNA]</scope>
    <source>
        <strain evidence="2 3">E4404</strain>
    </source>
</reference>
<keyword evidence="3" id="KW-1185">Reference proteome</keyword>
<evidence type="ECO:0000313" key="2">
    <source>
        <dbReference type="EMBL" id="PWI33533.1"/>
    </source>
</evidence>
<dbReference type="RefSeq" id="WP_109319524.1">
    <property type="nucleotide sequence ID" value="NZ_QFWT01000004.1"/>
</dbReference>
<proteinExistence type="predicted"/>
<protein>
    <submittedName>
        <fullName evidence="2">DNA-binding protein</fullName>
    </submittedName>
</protein>
<dbReference type="OrthoDB" id="5609458at2"/>
<organism evidence="2 3">
    <name type="scientific">Vibrio albus</name>
    <dbReference type="NCBI Taxonomy" id="2200953"/>
    <lineage>
        <taxon>Bacteria</taxon>
        <taxon>Pseudomonadati</taxon>
        <taxon>Pseudomonadota</taxon>
        <taxon>Gammaproteobacteria</taxon>
        <taxon>Vibrionales</taxon>
        <taxon>Vibrionaceae</taxon>
        <taxon>Vibrio</taxon>
    </lineage>
</organism>
<keyword evidence="2" id="KW-0238">DNA-binding</keyword>
<dbReference type="InterPro" id="IPR041657">
    <property type="entry name" value="HTH_17"/>
</dbReference>
<dbReference type="GO" id="GO:0003677">
    <property type="term" value="F:DNA binding"/>
    <property type="evidence" value="ECO:0007669"/>
    <property type="project" value="UniProtKB-KW"/>
</dbReference>
<evidence type="ECO:0000259" key="1">
    <source>
        <dbReference type="Pfam" id="PF12728"/>
    </source>
</evidence>
<evidence type="ECO:0000313" key="3">
    <source>
        <dbReference type="Proteomes" id="UP000245362"/>
    </source>
</evidence>
<comment type="caution">
    <text evidence="2">The sequence shown here is derived from an EMBL/GenBank/DDBJ whole genome shotgun (WGS) entry which is preliminary data.</text>
</comment>
<accession>A0A2U3B9U0</accession>
<dbReference type="Proteomes" id="UP000245362">
    <property type="component" value="Unassembled WGS sequence"/>
</dbReference>
<dbReference type="SUPFAM" id="SSF46955">
    <property type="entry name" value="Putative DNA-binding domain"/>
    <property type="match status" value="1"/>
</dbReference>
<name>A0A2U3B9U0_9VIBR</name>
<dbReference type="Pfam" id="PF12728">
    <property type="entry name" value="HTH_17"/>
    <property type="match status" value="1"/>
</dbReference>